<dbReference type="AlphaFoldDB" id="A0A2S4PNV0"/>
<dbReference type="Gene3D" id="3.60.21.60">
    <property type="match status" value="2"/>
</dbReference>
<dbReference type="STRING" id="225359.A0A2S4PNV0"/>
<evidence type="ECO:0000256" key="5">
    <source>
        <dbReference type="ARBA" id="ARBA00023242"/>
    </source>
</evidence>
<keyword evidence="10" id="KW-1185">Reference proteome</keyword>
<dbReference type="PANTHER" id="PTHR23061">
    <property type="entry name" value="DNA POLYMERASE 2 ALPHA 70 KDA SUBUNIT"/>
    <property type="match status" value="1"/>
</dbReference>
<proteinExistence type="inferred from homology"/>
<feature type="domain" description="DNA polymerase alpha/delta/epsilon subunit B" evidence="7">
    <location>
        <begin position="361"/>
        <end position="596"/>
    </location>
</feature>
<evidence type="ECO:0000313" key="9">
    <source>
        <dbReference type="EMBL" id="POS83706.1"/>
    </source>
</evidence>
<evidence type="ECO:0000256" key="4">
    <source>
        <dbReference type="ARBA" id="ARBA00022705"/>
    </source>
</evidence>
<evidence type="ECO:0000256" key="3">
    <source>
        <dbReference type="ARBA" id="ARBA00018596"/>
    </source>
</evidence>
<dbReference type="FunFam" id="3.60.21.60:FF:000008">
    <property type="entry name" value="DNA polymerase alpha subunit B"/>
    <property type="match status" value="1"/>
</dbReference>
<evidence type="ECO:0000256" key="1">
    <source>
        <dbReference type="ARBA" id="ARBA00004123"/>
    </source>
</evidence>
<dbReference type="InterPro" id="IPR007185">
    <property type="entry name" value="DNA_pol_a/d/e_bsu"/>
</dbReference>
<comment type="similarity">
    <text evidence="2 6">Belongs to the DNA polymerase alpha subunit B family.</text>
</comment>
<dbReference type="GO" id="GO:0005658">
    <property type="term" value="C:alpha DNA polymerase:primase complex"/>
    <property type="evidence" value="ECO:0007669"/>
    <property type="project" value="TreeGrafter"/>
</dbReference>
<dbReference type="Pfam" id="PF22062">
    <property type="entry name" value="OB_DPOA2"/>
    <property type="match status" value="1"/>
</dbReference>
<comment type="subcellular location">
    <subcellularLocation>
        <location evidence="1 6">Nucleus</location>
    </subcellularLocation>
</comment>
<evidence type="ECO:0000256" key="2">
    <source>
        <dbReference type="ARBA" id="ARBA00007299"/>
    </source>
</evidence>
<dbReference type="EMBL" id="PEDP01001407">
    <property type="protein sequence ID" value="POS83706.1"/>
    <property type="molecule type" value="Genomic_DNA"/>
</dbReference>
<reference evidence="9 10" key="1">
    <citation type="submission" date="2017-10" db="EMBL/GenBank/DDBJ databases">
        <title>Development of genomic resources for the powdery mildew, Erysiphe pulchra.</title>
        <authorList>
            <person name="Wadl P.A."/>
            <person name="Mack B.M."/>
            <person name="Moore G."/>
            <person name="Beltz S.B."/>
        </authorList>
    </citation>
    <scope>NUCLEOTIDE SEQUENCE [LARGE SCALE GENOMIC DNA]</scope>
    <source>
        <strain evidence="9">Cflorida</strain>
    </source>
</reference>
<dbReference type="GO" id="GO:0006270">
    <property type="term" value="P:DNA replication initiation"/>
    <property type="evidence" value="ECO:0007669"/>
    <property type="project" value="TreeGrafter"/>
</dbReference>
<dbReference type="Pfam" id="PF04042">
    <property type="entry name" value="DNA_pol_E_B"/>
    <property type="match status" value="1"/>
</dbReference>
<name>A0A2S4PNV0_9PEZI</name>
<dbReference type="InterPro" id="IPR016722">
    <property type="entry name" value="DNA_pol_alpha_bsu"/>
</dbReference>
<comment type="function">
    <text evidence="6">Accessory subunit of the DNA polymerase alpha complex (also known as the alpha DNA polymerase-primase complex) which plays an essential role in the initiation of DNA synthesis.</text>
</comment>
<protein>
    <recommendedName>
        <fullName evidence="3 6">DNA polymerase alpha subunit B</fullName>
    </recommendedName>
</protein>
<evidence type="ECO:0000256" key="6">
    <source>
        <dbReference type="PIRNR" id="PIRNR018300"/>
    </source>
</evidence>
<dbReference type="InterPro" id="IPR054300">
    <property type="entry name" value="OB_DPOA2"/>
</dbReference>
<feature type="domain" description="DNA polymerase alpha subunit B OB" evidence="8">
    <location>
        <begin position="215"/>
        <end position="322"/>
    </location>
</feature>
<evidence type="ECO:0000313" key="10">
    <source>
        <dbReference type="Proteomes" id="UP000237438"/>
    </source>
</evidence>
<evidence type="ECO:0000259" key="7">
    <source>
        <dbReference type="Pfam" id="PF04042"/>
    </source>
</evidence>
<gene>
    <name evidence="9" type="ORF">EPUL_003086</name>
</gene>
<organism evidence="9 10">
    <name type="scientific">Erysiphe pulchra</name>
    <dbReference type="NCBI Taxonomy" id="225359"/>
    <lineage>
        <taxon>Eukaryota</taxon>
        <taxon>Fungi</taxon>
        <taxon>Dikarya</taxon>
        <taxon>Ascomycota</taxon>
        <taxon>Pezizomycotina</taxon>
        <taxon>Leotiomycetes</taxon>
        <taxon>Erysiphales</taxon>
        <taxon>Erysiphaceae</taxon>
        <taxon>Erysiphe</taxon>
    </lineage>
</organism>
<comment type="caution">
    <text evidence="9">The sequence shown here is derived from an EMBL/GenBank/DDBJ whole genome shotgun (WGS) entry which is preliminary data.</text>
</comment>
<evidence type="ECO:0000259" key="8">
    <source>
        <dbReference type="Pfam" id="PF22062"/>
    </source>
</evidence>
<sequence>MSESIEDEIKLRFLSTESDLEADVLAELQSIMRLGSIDVDELWYKWESYIMMMGSNEVKLNIETARNLKKNILKDLESESRSKVHKLPSKNRIGTNPRNITTKTDVLDILGGFIPNTPKIKERSGKTAETSFDFASSLQSSKTPSKTDDYRGLDGVRSFQQREKTNGVIETLNEHLPKMISPTVPFGKPRVKLTANSEIKKLSYKTMAMKCSEASEILDDRIDEYMFLIQDHYKFEDSVFGSAASESIHEIVAVGRIATDALDGKLNTFSLVLETSRRMGAGLRIPLKVESLQNFQFFPGQIVALKGINTTGENFVVSEVLESPLLPSAASTLATLRQHNLRLKDVPESMDLDSSPIPLNVMVGAGPYTSNENLDFESLKTICKQAANMLVDALILVGPFLDIYHPKIASGDFDLSVEKLLDSEIVTMSELFRHFITPYLNQILNTNPHITIILVPSVRDAISKHVSWPQEPFSRKDLGLPKSVKIVGNPMVISLNEISFGISSQDVLTELRTSEVVGKKPKDISPFTRFPKYLIEQRSFFPVFPPIDKENFPKPESWDGISIGAMLDTSYLKLGEIINVKPDVLIIPSTLPPFAKVVENVLVINPGYLSKENAVGTYAHIAIQSAELNLGGEDSSMITHKVYERARVEILKL</sequence>
<dbReference type="GO" id="GO:0003677">
    <property type="term" value="F:DNA binding"/>
    <property type="evidence" value="ECO:0007669"/>
    <property type="project" value="InterPro"/>
</dbReference>
<dbReference type="OrthoDB" id="336885at2759"/>
<dbReference type="FunFam" id="3.60.21.60:FF:000005">
    <property type="entry name" value="DNA polymerase alpha subunit B"/>
    <property type="match status" value="1"/>
</dbReference>
<dbReference type="PIRSF" id="PIRSF018300">
    <property type="entry name" value="DNA_pol_alph_2"/>
    <property type="match status" value="1"/>
</dbReference>
<keyword evidence="5 6" id="KW-0539">Nucleus</keyword>
<dbReference type="Proteomes" id="UP000237438">
    <property type="component" value="Unassembled WGS sequence"/>
</dbReference>
<keyword evidence="4 6" id="KW-0235">DNA replication</keyword>
<accession>A0A2S4PNV0</accession>
<dbReference type="PANTHER" id="PTHR23061:SF12">
    <property type="entry name" value="DNA POLYMERASE ALPHA SUBUNIT B"/>
    <property type="match status" value="1"/>
</dbReference>